<dbReference type="GO" id="GO:0004644">
    <property type="term" value="F:phosphoribosylglycinamide formyltransferase activity"/>
    <property type="evidence" value="ECO:0007669"/>
    <property type="project" value="UniProtKB-EC"/>
</dbReference>
<evidence type="ECO:0000313" key="7">
    <source>
        <dbReference type="Proteomes" id="UP000766550"/>
    </source>
</evidence>
<reference evidence="6 7" key="1">
    <citation type="submission" date="2021-06" db="EMBL/GenBank/DDBJ databases">
        <title>New haloarchaea isolates fom saline soil.</title>
        <authorList>
            <person name="Duran-Viseras A."/>
            <person name="Sanchez-Porro C.S."/>
            <person name="Ventosa A."/>
        </authorList>
    </citation>
    <scope>NUCLEOTIDE SEQUENCE [LARGE SCALE GENOMIC DNA]</scope>
    <source>
        <strain evidence="6 7">JCM 183640</strain>
    </source>
</reference>
<name>A0A8J7Y6M8_9EURY</name>
<feature type="domain" description="Formyl transferase N-terminal" evidence="5">
    <location>
        <begin position="64"/>
        <end position="173"/>
    </location>
</feature>
<evidence type="ECO:0000259" key="5">
    <source>
        <dbReference type="Pfam" id="PF00551"/>
    </source>
</evidence>
<dbReference type="EMBL" id="JAHQXF010000001">
    <property type="protein sequence ID" value="MBV0923071.1"/>
    <property type="molecule type" value="Genomic_DNA"/>
</dbReference>
<comment type="pathway">
    <text evidence="1">Purine metabolism; IMP biosynthesis via de novo pathway; N(2)-formyl-N(1)-(5-phospho-D-ribosyl)glycinamide from N(1)-(5-phospho-D-ribosyl)glycinamide (10-formyl THF route): step 1/1.</text>
</comment>
<evidence type="ECO:0000256" key="2">
    <source>
        <dbReference type="ARBA" id="ARBA00012254"/>
    </source>
</evidence>
<gene>
    <name evidence="6" type="ORF">KTS45_02565</name>
</gene>
<dbReference type="GO" id="GO:0006189">
    <property type="term" value="P:'de novo' IMP biosynthetic process"/>
    <property type="evidence" value="ECO:0007669"/>
    <property type="project" value="TreeGrafter"/>
</dbReference>
<proteinExistence type="predicted"/>
<dbReference type="InterPro" id="IPR002376">
    <property type="entry name" value="Formyl_transf_N"/>
</dbReference>
<keyword evidence="4" id="KW-0658">Purine biosynthesis</keyword>
<dbReference type="PANTHER" id="PTHR43369:SF2">
    <property type="entry name" value="PHOSPHORIBOSYLGLYCINAMIDE FORMYLTRANSFERASE"/>
    <property type="match status" value="1"/>
</dbReference>
<dbReference type="OrthoDB" id="199806at2157"/>
<evidence type="ECO:0000256" key="4">
    <source>
        <dbReference type="ARBA" id="ARBA00022755"/>
    </source>
</evidence>
<dbReference type="InterPro" id="IPR011034">
    <property type="entry name" value="Formyl_transferase-like_C_sf"/>
</dbReference>
<evidence type="ECO:0000256" key="1">
    <source>
        <dbReference type="ARBA" id="ARBA00005054"/>
    </source>
</evidence>
<dbReference type="Proteomes" id="UP000766550">
    <property type="component" value="Unassembled WGS sequence"/>
</dbReference>
<comment type="caution">
    <text evidence="6">The sequence shown here is derived from an EMBL/GenBank/DDBJ whole genome shotgun (WGS) entry which is preliminary data.</text>
</comment>
<keyword evidence="7" id="KW-1185">Reference proteome</keyword>
<dbReference type="EC" id="2.1.2.2" evidence="2"/>
<dbReference type="Gene3D" id="3.40.50.12230">
    <property type="match status" value="1"/>
</dbReference>
<keyword evidence="3" id="KW-0808">Transferase</keyword>
<dbReference type="SUPFAM" id="SSF50486">
    <property type="entry name" value="FMT C-terminal domain-like"/>
    <property type="match status" value="1"/>
</dbReference>
<dbReference type="InterPro" id="IPR036477">
    <property type="entry name" value="Formyl_transf_N_sf"/>
</dbReference>
<dbReference type="PANTHER" id="PTHR43369">
    <property type="entry name" value="PHOSPHORIBOSYLGLYCINAMIDE FORMYLTRANSFERASE"/>
    <property type="match status" value="1"/>
</dbReference>
<dbReference type="SUPFAM" id="SSF53328">
    <property type="entry name" value="Formyltransferase"/>
    <property type="match status" value="1"/>
</dbReference>
<dbReference type="GO" id="GO:0005829">
    <property type="term" value="C:cytosol"/>
    <property type="evidence" value="ECO:0007669"/>
    <property type="project" value="TreeGrafter"/>
</dbReference>
<evidence type="ECO:0000313" key="6">
    <source>
        <dbReference type="EMBL" id="MBV0923071.1"/>
    </source>
</evidence>
<dbReference type="Pfam" id="PF00551">
    <property type="entry name" value="Formyl_trans_N"/>
    <property type="match status" value="1"/>
</dbReference>
<accession>A0A8J7Y6M8</accession>
<sequence>MPSVAFMGSHPLGERCLELLTDDGAFDVELVVTYGPDEDTWWDGCLYDTAESLGHAVVTREDERDVLDLDIDYLLSVYYPNILGEELLGHPNVAPLNLHQAELPRYRGSNVFSHAILNAREDDHWKYGTTFHVMAPEVDAGDIVARAFVPIRETDTARTLYDRVTEKSVELFREQLPLMREKRVRELATPQSEFDGERYFYTKQSLDGEKEIPVERLAATDDDTQLEVYDKIRALDFPPFQPAYTTLGGHRVQLTATSYEDLFEDAPVPDFEVDAPEESTPLAQD</sequence>
<organism evidence="6 7">
    <name type="scientific">Haloarcula limicola</name>
    <dbReference type="NCBI Taxonomy" id="1429915"/>
    <lineage>
        <taxon>Archaea</taxon>
        <taxon>Methanobacteriati</taxon>
        <taxon>Methanobacteriota</taxon>
        <taxon>Stenosarchaea group</taxon>
        <taxon>Halobacteria</taxon>
        <taxon>Halobacteriales</taxon>
        <taxon>Haloarculaceae</taxon>
        <taxon>Haloarcula</taxon>
    </lineage>
</organism>
<dbReference type="AlphaFoldDB" id="A0A8J7Y6M8"/>
<evidence type="ECO:0000256" key="3">
    <source>
        <dbReference type="ARBA" id="ARBA00022679"/>
    </source>
</evidence>
<protein>
    <recommendedName>
        <fullName evidence="2">phosphoribosylglycinamide formyltransferase 1</fullName>
        <ecNumber evidence="2">2.1.2.2</ecNumber>
    </recommendedName>
</protein>
<dbReference type="RefSeq" id="WP_162316229.1">
    <property type="nucleotide sequence ID" value="NZ_JAHQXF010000001.1"/>
</dbReference>